<reference evidence="1 2" key="1">
    <citation type="submission" date="2019-10" db="EMBL/GenBank/DDBJ databases">
        <authorList>
            <person name="Karimi E."/>
        </authorList>
    </citation>
    <scope>NUCLEOTIDE SEQUENCE [LARGE SCALE GENOMIC DNA]</scope>
    <source>
        <strain evidence="1">Bacillus sp. 348</strain>
    </source>
</reference>
<dbReference type="Proteomes" id="UP000433089">
    <property type="component" value="Unassembled WGS sequence"/>
</dbReference>
<dbReference type="EMBL" id="CABWLH010000001">
    <property type="protein sequence ID" value="VXA90156.1"/>
    <property type="molecule type" value="Genomic_DNA"/>
</dbReference>
<gene>
    <name evidence="1" type="ORF">BACI348_10011</name>
</gene>
<organism evidence="1 2">
    <name type="scientific">Bacillus altitudinis</name>
    <dbReference type="NCBI Taxonomy" id="293387"/>
    <lineage>
        <taxon>Bacteria</taxon>
        <taxon>Bacillati</taxon>
        <taxon>Bacillota</taxon>
        <taxon>Bacilli</taxon>
        <taxon>Bacillales</taxon>
        <taxon>Bacillaceae</taxon>
        <taxon>Bacillus</taxon>
    </lineage>
</organism>
<name>A0A653LEA1_BACAB</name>
<evidence type="ECO:0000313" key="1">
    <source>
        <dbReference type="EMBL" id="VXA90156.1"/>
    </source>
</evidence>
<evidence type="ECO:0000313" key="2">
    <source>
        <dbReference type="Proteomes" id="UP000433089"/>
    </source>
</evidence>
<proteinExistence type="predicted"/>
<accession>A0A653LEA1</accession>
<sequence>MKSYYRAGLVPVLFLILGKFKDMLRFLPADKRNMLSKICYTIF</sequence>
<dbReference type="AlphaFoldDB" id="A0A653LEA1"/>
<protein>
    <submittedName>
        <fullName evidence="1">Uncharacterized protein</fullName>
    </submittedName>
</protein>